<dbReference type="UniPathway" id="UPA00908">
    <property type="reaction ID" value="UER00884"/>
</dbReference>
<dbReference type="CDD" id="cd05399">
    <property type="entry name" value="NT_Rel-Spo_like"/>
    <property type="match status" value="1"/>
</dbReference>
<comment type="pathway">
    <text evidence="1">Purine metabolism; ppGpp biosynthesis; ppGpp from GTP: step 1/2.</text>
</comment>
<protein>
    <submittedName>
        <fullName evidence="3">RelA/SpoT domain protein</fullName>
    </submittedName>
</protein>
<dbReference type="Gene3D" id="3.30.460.10">
    <property type="entry name" value="Beta Polymerase, domain 2"/>
    <property type="match status" value="1"/>
</dbReference>
<dbReference type="EMBL" id="CP001791">
    <property type="protein sequence ID" value="ADI00087.1"/>
    <property type="molecule type" value="Genomic_DNA"/>
</dbReference>
<dbReference type="PANTHER" id="PTHR47837">
    <property type="entry name" value="GTP PYROPHOSPHOKINASE YJBM"/>
    <property type="match status" value="1"/>
</dbReference>
<dbReference type="SMART" id="SM00954">
    <property type="entry name" value="RelA_SpoT"/>
    <property type="match status" value="1"/>
</dbReference>
<dbReference type="Pfam" id="PF04607">
    <property type="entry name" value="RelA_SpoT"/>
    <property type="match status" value="1"/>
</dbReference>
<dbReference type="GO" id="GO:0015970">
    <property type="term" value="P:guanosine tetraphosphate biosynthetic process"/>
    <property type="evidence" value="ECO:0007669"/>
    <property type="project" value="UniProtKB-UniPathway"/>
</dbReference>
<accession>D6XXP4</accession>
<evidence type="ECO:0000256" key="1">
    <source>
        <dbReference type="ARBA" id="ARBA00004976"/>
    </source>
</evidence>
<dbReference type="PANTHER" id="PTHR47837:SF2">
    <property type="entry name" value="GTP PYROPHOSPHOKINASE YWAC"/>
    <property type="match status" value="1"/>
</dbReference>
<sequence length="271" mass="31909">MNPDQPQIRMIEDEIDETKGLTIMTDVPAIELKELQAVRKKMTKFLMTYRFALEEMMTKVDILKEEFHIAHDYNPIEHTKSRIKTPESIIQKAQRKDLGFKTADIKEAIRDIAGIRITCSFRSDIYEIRHMLLSQQDIELIDEKDYIKHPKPNGYQSLHLIVRVPVFMSDRVEYPYVELQIRTIAMDFWASLEHKIYYKYEKDAPQELIDELSSAADAVTALDKKMERIHLELRKQDPPAESAEDDLFDLPEDMLRRILKMSQERTSTNPH</sequence>
<dbReference type="Proteomes" id="UP000000271">
    <property type="component" value="Chromosome"/>
</dbReference>
<proteinExistence type="predicted"/>
<feature type="domain" description="RelA/SpoT" evidence="2">
    <location>
        <begin position="81"/>
        <end position="204"/>
    </location>
</feature>
<reference evidence="3" key="1">
    <citation type="submission" date="2009-10" db="EMBL/GenBank/DDBJ databases">
        <title>Complete sequence of Bacillus selenitireducens MLS10.</title>
        <authorList>
            <consortium name="US DOE Joint Genome Institute"/>
            <person name="Lucas S."/>
            <person name="Copeland A."/>
            <person name="Lapidus A."/>
            <person name="Glavina del Rio T."/>
            <person name="Dalin E."/>
            <person name="Tice H."/>
            <person name="Bruce D."/>
            <person name="Goodwin L."/>
            <person name="Pitluck S."/>
            <person name="Sims D."/>
            <person name="Brettin T."/>
            <person name="Detter J.C."/>
            <person name="Han C."/>
            <person name="Larimer F."/>
            <person name="Land M."/>
            <person name="Hauser L."/>
            <person name="Kyrpides N."/>
            <person name="Ovchinnikova G."/>
            <person name="Stolz J."/>
        </authorList>
    </citation>
    <scope>NUCLEOTIDE SEQUENCE [LARGE SCALE GENOMIC DNA]</scope>
    <source>
        <strain evidence="3">MLS10</strain>
    </source>
</reference>
<dbReference type="InterPro" id="IPR043519">
    <property type="entry name" value="NT_sf"/>
</dbReference>
<dbReference type="KEGG" id="bse:Bsel_2587"/>
<dbReference type="Gene3D" id="1.10.287.860">
    <property type="entry name" value="Nucleotidyltransferase"/>
    <property type="match status" value="1"/>
</dbReference>
<dbReference type="SUPFAM" id="SSF81301">
    <property type="entry name" value="Nucleotidyltransferase"/>
    <property type="match status" value="1"/>
</dbReference>
<evidence type="ECO:0000259" key="2">
    <source>
        <dbReference type="SMART" id="SM00954"/>
    </source>
</evidence>
<evidence type="ECO:0000313" key="3">
    <source>
        <dbReference type="EMBL" id="ADI00087.1"/>
    </source>
</evidence>
<keyword evidence="4" id="KW-1185">Reference proteome</keyword>
<organism evidence="3 4">
    <name type="scientific">Bacillus selenitireducens (strain ATCC 700615 / DSM 15326 / MLS10)</name>
    <dbReference type="NCBI Taxonomy" id="439292"/>
    <lineage>
        <taxon>Bacteria</taxon>
        <taxon>Bacillati</taxon>
        <taxon>Bacillota</taxon>
        <taxon>Bacilli</taxon>
        <taxon>Bacillales</taxon>
        <taxon>Bacillaceae</taxon>
        <taxon>Salisediminibacterium</taxon>
    </lineage>
</organism>
<gene>
    <name evidence="3" type="ordered locus">Bsel_2587</name>
</gene>
<evidence type="ECO:0000313" key="4">
    <source>
        <dbReference type="Proteomes" id="UP000000271"/>
    </source>
</evidence>
<dbReference type="InterPro" id="IPR007685">
    <property type="entry name" value="RelA_SpoT"/>
</dbReference>
<dbReference type="STRING" id="439292.Bsel_2587"/>
<dbReference type="eggNOG" id="COG2357">
    <property type="taxonomic scope" value="Bacteria"/>
</dbReference>
<dbReference type="AlphaFoldDB" id="D6XXP4"/>
<name>D6XXP4_BACIE</name>
<dbReference type="HOGENOM" id="CLU_077095_0_0_9"/>
<dbReference type="InterPro" id="IPR052366">
    <property type="entry name" value="GTP_Pyrophosphokinase"/>
</dbReference>